<evidence type="ECO:0000256" key="1">
    <source>
        <dbReference type="SAM" id="MobiDB-lite"/>
    </source>
</evidence>
<feature type="non-terminal residue" evidence="2">
    <location>
        <position position="142"/>
    </location>
</feature>
<gene>
    <name evidence="2" type="ORF">PGLA2088_LOCUS34953</name>
</gene>
<dbReference type="GO" id="GO:0005737">
    <property type="term" value="C:cytoplasm"/>
    <property type="evidence" value="ECO:0007669"/>
    <property type="project" value="TreeGrafter"/>
</dbReference>
<reference evidence="2" key="1">
    <citation type="submission" date="2021-02" db="EMBL/GenBank/DDBJ databases">
        <authorList>
            <person name="Dougan E. K."/>
            <person name="Rhodes N."/>
            <person name="Thang M."/>
            <person name="Chan C."/>
        </authorList>
    </citation>
    <scope>NUCLEOTIDE SEQUENCE</scope>
</reference>
<proteinExistence type="predicted"/>
<dbReference type="PANTHER" id="PTHR28110:SF1">
    <property type="entry name" value="TRANSMEMBRANE PROTEIN"/>
    <property type="match status" value="1"/>
</dbReference>
<name>A0A813KPE4_POLGL</name>
<evidence type="ECO:0000313" key="3">
    <source>
        <dbReference type="Proteomes" id="UP000626109"/>
    </source>
</evidence>
<dbReference type="Proteomes" id="UP000626109">
    <property type="component" value="Unassembled WGS sequence"/>
</dbReference>
<feature type="region of interest" description="Disordered" evidence="1">
    <location>
        <begin position="1"/>
        <end position="27"/>
    </location>
</feature>
<sequence>MFEDWSPSSRAKDGDKDRSPGGQLSFVSPTQVKSTRAVVVLLSLVAIVTGASCWRQFVLLDVFPAAGASARTDSAFNASNLRNLDHLVLVAGHAVVMAEDLGDIDQNEQDWYLEPYQIGQDLPGALVGHIQSGVEIAAADPK</sequence>
<comment type="caution">
    <text evidence="2">The sequence shown here is derived from an EMBL/GenBank/DDBJ whole genome shotgun (WGS) entry which is preliminary data.</text>
</comment>
<dbReference type="InterPro" id="IPR055323">
    <property type="entry name" value="C57A10.07/YOR238W"/>
</dbReference>
<accession>A0A813KPE4</accession>
<evidence type="ECO:0000313" key="2">
    <source>
        <dbReference type="EMBL" id="CAE8708473.1"/>
    </source>
</evidence>
<organism evidence="2 3">
    <name type="scientific">Polarella glacialis</name>
    <name type="common">Dinoflagellate</name>
    <dbReference type="NCBI Taxonomy" id="89957"/>
    <lineage>
        <taxon>Eukaryota</taxon>
        <taxon>Sar</taxon>
        <taxon>Alveolata</taxon>
        <taxon>Dinophyceae</taxon>
        <taxon>Suessiales</taxon>
        <taxon>Suessiaceae</taxon>
        <taxon>Polarella</taxon>
    </lineage>
</organism>
<protein>
    <submittedName>
        <fullName evidence="2">Uncharacterized protein</fullName>
    </submittedName>
</protein>
<dbReference type="PANTHER" id="PTHR28110">
    <property type="entry name" value="TRANSMEMBRANE PROTEIN"/>
    <property type="match status" value="1"/>
</dbReference>
<dbReference type="EMBL" id="CAJNNW010031680">
    <property type="protein sequence ID" value="CAE8708473.1"/>
    <property type="molecule type" value="Genomic_DNA"/>
</dbReference>
<feature type="compositionally biased region" description="Basic and acidic residues" evidence="1">
    <location>
        <begin position="10"/>
        <end position="19"/>
    </location>
</feature>
<dbReference type="AlphaFoldDB" id="A0A813KPE4"/>